<dbReference type="InterPro" id="IPR020568">
    <property type="entry name" value="Ribosomal_Su5_D2-typ_SF"/>
</dbReference>
<evidence type="ECO:0000256" key="7">
    <source>
        <dbReference type="ARBA" id="ARBA00022777"/>
    </source>
</evidence>
<keyword evidence="4" id="KW-0444">Lipid biosynthesis</keyword>
<dbReference type="GO" id="GO:0005524">
    <property type="term" value="F:ATP binding"/>
    <property type="evidence" value="ECO:0007669"/>
    <property type="project" value="UniProtKB-KW"/>
</dbReference>
<dbReference type="InterPro" id="IPR014721">
    <property type="entry name" value="Ribsml_uS5_D2-typ_fold_subgr"/>
</dbReference>
<evidence type="ECO:0000256" key="10">
    <source>
        <dbReference type="ARBA" id="ARBA00023098"/>
    </source>
</evidence>
<comment type="pathway">
    <text evidence="1">Isoprenoid biosynthesis; isopentenyl diphosphate biosynthesis via mevalonate pathway; isopentenyl diphosphate from (R)-mevalonate: step 2/3.</text>
</comment>
<dbReference type="GO" id="GO:0019287">
    <property type="term" value="P:isopentenyl diphosphate biosynthetic process, mevalonate pathway"/>
    <property type="evidence" value="ECO:0007669"/>
    <property type="project" value="UniProtKB-UniPathway"/>
</dbReference>
<evidence type="ECO:0000256" key="1">
    <source>
        <dbReference type="ARBA" id="ARBA00005017"/>
    </source>
</evidence>
<dbReference type="GO" id="GO:0004631">
    <property type="term" value="F:phosphomevalonate kinase activity"/>
    <property type="evidence" value="ECO:0007669"/>
    <property type="project" value="UniProtKB-EC"/>
</dbReference>
<keyword evidence="9" id="KW-0752">Steroid biosynthesis</keyword>
<keyword evidence="14" id="KW-1185">Reference proteome</keyword>
<dbReference type="PANTHER" id="PTHR31814">
    <property type="match status" value="1"/>
</dbReference>
<gene>
    <name evidence="13" type="ORF">C1H46_035760</name>
</gene>
<dbReference type="GO" id="GO:0005777">
    <property type="term" value="C:peroxisome"/>
    <property type="evidence" value="ECO:0007669"/>
    <property type="project" value="TreeGrafter"/>
</dbReference>
<comment type="caution">
    <text evidence="13">The sequence shown here is derived from an EMBL/GenBank/DDBJ whole genome shotgun (WGS) entry which is preliminary data.</text>
</comment>
<keyword evidence="11" id="KW-0753">Steroid metabolism</keyword>
<evidence type="ECO:0000256" key="8">
    <source>
        <dbReference type="ARBA" id="ARBA00022840"/>
    </source>
</evidence>
<dbReference type="EMBL" id="VIEB01000897">
    <property type="protein sequence ID" value="TQD78655.1"/>
    <property type="molecule type" value="Genomic_DNA"/>
</dbReference>
<name>A0A540KWN0_MALBA</name>
<keyword evidence="10" id="KW-0443">Lipid metabolism</keyword>
<keyword evidence="8" id="KW-0067">ATP-binding</keyword>
<evidence type="ECO:0000313" key="13">
    <source>
        <dbReference type="EMBL" id="TQD78655.1"/>
    </source>
</evidence>
<evidence type="ECO:0000256" key="9">
    <source>
        <dbReference type="ARBA" id="ARBA00022955"/>
    </source>
</evidence>
<dbReference type="GO" id="GO:0010142">
    <property type="term" value="P:farnesyl diphosphate biosynthetic process, mevalonate pathway"/>
    <property type="evidence" value="ECO:0007669"/>
    <property type="project" value="TreeGrafter"/>
</dbReference>
<dbReference type="GO" id="GO:0006694">
    <property type="term" value="P:steroid biosynthetic process"/>
    <property type="evidence" value="ECO:0007669"/>
    <property type="project" value="UniProtKB-KW"/>
</dbReference>
<dbReference type="UniPathway" id="UPA00057">
    <property type="reaction ID" value="UER00099"/>
</dbReference>
<dbReference type="FunFam" id="3.30.230.10:FF:000069">
    <property type="entry name" value="Probable phosphomevalonate kinase"/>
    <property type="match status" value="1"/>
</dbReference>
<dbReference type="SUPFAM" id="SSF54211">
    <property type="entry name" value="Ribosomal protein S5 domain 2-like"/>
    <property type="match status" value="1"/>
</dbReference>
<keyword evidence="6" id="KW-0547">Nucleotide-binding</keyword>
<dbReference type="STRING" id="106549.A0A540KWN0"/>
<comment type="similarity">
    <text evidence="2">Belongs to the GHMP kinase family. Mevalonate kinase subfamily.</text>
</comment>
<dbReference type="Pfam" id="PF00288">
    <property type="entry name" value="GHMP_kinases_N"/>
    <property type="match status" value="1"/>
</dbReference>
<evidence type="ECO:0000256" key="6">
    <source>
        <dbReference type="ARBA" id="ARBA00022741"/>
    </source>
</evidence>
<dbReference type="InterPro" id="IPR016005">
    <property type="entry name" value="Erg8"/>
</dbReference>
<dbReference type="Proteomes" id="UP000315295">
    <property type="component" value="Unassembled WGS sequence"/>
</dbReference>
<evidence type="ECO:0000256" key="3">
    <source>
        <dbReference type="ARBA" id="ARBA00012958"/>
    </source>
</evidence>
<evidence type="ECO:0000256" key="5">
    <source>
        <dbReference type="ARBA" id="ARBA00022679"/>
    </source>
</evidence>
<evidence type="ECO:0000259" key="12">
    <source>
        <dbReference type="Pfam" id="PF00288"/>
    </source>
</evidence>
<dbReference type="InterPro" id="IPR006204">
    <property type="entry name" value="GHMP_kinase_N_dom"/>
</dbReference>
<evidence type="ECO:0000256" key="4">
    <source>
        <dbReference type="ARBA" id="ARBA00022516"/>
    </source>
</evidence>
<protein>
    <recommendedName>
        <fullName evidence="3">phosphomevalonate kinase</fullName>
        <ecNumber evidence="3">2.7.4.2</ecNumber>
    </recommendedName>
</protein>
<accession>A0A540KWN0</accession>
<dbReference type="AlphaFoldDB" id="A0A540KWN0"/>
<reference evidence="13 14" key="1">
    <citation type="journal article" date="2019" name="G3 (Bethesda)">
        <title>Sequencing of a Wild Apple (Malus baccata) Genome Unravels the Differences Between Cultivated and Wild Apple Species Regarding Disease Resistance and Cold Tolerance.</title>
        <authorList>
            <person name="Chen X."/>
        </authorList>
    </citation>
    <scope>NUCLEOTIDE SEQUENCE [LARGE SCALE GENOMIC DNA]</scope>
    <source>
        <strain evidence="14">cv. Shandingzi</strain>
        <tissue evidence="13">Leaves</tissue>
    </source>
</reference>
<dbReference type="PANTHER" id="PTHR31814:SF2">
    <property type="entry name" value="PHOSPHOMEVALONATE KINASE"/>
    <property type="match status" value="1"/>
</dbReference>
<evidence type="ECO:0000256" key="2">
    <source>
        <dbReference type="ARBA" id="ARBA00006495"/>
    </source>
</evidence>
<dbReference type="EC" id="2.7.4.2" evidence="3"/>
<feature type="domain" description="GHMP kinase N-terminal" evidence="12">
    <location>
        <begin position="135"/>
        <end position="207"/>
    </location>
</feature>
<keyword evidence="5" id="KW-0808">Transferase</keyword>
<dbReference type="PIRSF" id="PIRSF017288">
    <property type="entry name" value="PMK_GHMP_euk"/>
    <property type="match status" value="1"/>
</dbReference>
<sequence length="402" mass="43111">MRICYVSQGWTDVKLTSPQLGRESIYKLSLKNLSLDYVSSGDSRNPFVEQAVQYCVAAARATVDKKNKDSLEKLLLHGFDITILGSNDFYSYRNQIEARGLPLTPDALAALPPFASITFNDEGSNAKNCKPEVAKTGLGSSAAMTTAVVAALLHYLGVVDLSSTLKDHQHEKHTADLDLVHVIAQTAHCIAQGKVGSGFDVSSAVYGSQRYVRFSPEVISSAQVAVMGTPLQEVIPQILKGKWDHDRTKFSLPPLMTLLLGEPGTGGSSTPSMWTQQVTTPNQEIIVKALLGARDAMLGIRYHMHQMGEAAGVPIEPESQTKLLDATMTMEGVLLAGVPGAGGFDAVFAVTLGDARSHVSNSWSSFNVLALLVREDPQGVSLENADPRTKAITSSISSVNIE</sequence>
<evidence type="ECO:0000256" key="11">
    <source>
        <dbReference type="ARBA" id="ARBA00023221"/>
    </source>
</evidence>
<dbReference type="Gene3D" id="3.30.230.10">
    <property type="match status" value="1"/>
</dbReference>
<keyword evidence="7" id="KW-0418">Kinase</keyword>
<organism evidence="13 14">
    <name type="scientific">Malus baccata</name>
    <name type="common">Siberian crab apple</name>
    <name type="synonym">Pyrus baccata</name>
    <dbReference type="NCBI Taxonomy" id="106549"/>
    <lineage>
        <taxon>Eukaryota</taxon>
        <taxon>Viridiplantae</taxon>
        <taxon>Streptophyta</taxon>
        <taxon>Embryophyta</taxon>
        <taxon>Tracheophyta</taxon>
        <taxon>Spermatophyta</taxon>
        <taxon>Magnoliopsida</taxon>
        <taxon>eudicotyledons</taxon>
        <taxon>Gunneridae</taxon>
        <taxon>Pentapetalae</taxon>
        <taxon>rosids</taxon>
        <taxon>fabids</taxon>
        <taxon>Rosales</taxon>
        <taxon>Rosaceae</taxon>
        <taxon>Amygdaloideae</taxon>
        <taxon>Maleae</taxon>
        <taxon>Malus</taxon>
    </lineage>
</organism>
<evidence type="ECO:0000313" key="14">
    <source>
        <dbReference type="Proteomes" id="UP000315295"/>
    </source>
</evidence>
<proteinExistence type="inferred from homology"/>
<dbReference type="InterPro" id="IPR035102">
    <property type="entry name" value="Phosphomevalonate_kinase"/>
</dbReference>